<evidence type="ECO:0000313" key="1">
    <source>
        <dbReference type="EMBL" id="MBX46716.1"/>
    </source>
</evidence>
<dbReference type="AlphaFoldDB" id="A0A2P2NW31"/>
<dbReference type="EMBL" id="GGEC01066232">
    <property type="protein sequence ID" value="MBX46716.1"/>
    <property type="molecule type" value="Transcribed_RNA"/>
</dbReference>
<name>A0A2P2NW31_RHIMU</name>
<protein>
    <submittedName>
        <fullName evidence="1">CASP-like protein</fullName>
    </submittedName>
</protein>
<proteinExistence type="predicted"/>
<reference evidence="1" key="1">
    <citation type="submission" date="2018-02" db="EMBL/GenBank/DDBJ databases">
        <title>Rhizophora mucronata_Transcriptome.</title>
        <authorList>
            <person name="Meera S.P."/>
            <person name="Sreeshan A."/>
            <person name="Augustine A."/>
        </authorList>
    </citation>
    <scope>NUCLEOTIDE SEQUENCE</scope>
    <source>
        <tissue evidence="1">Leaf</tissue>
    </source>
</reference>
<organism evidence="1">
    <name type="scientific">Rhizophora mucronata</name>
    <name type="common">Asiatic mangrove</name>
    <dbReference type="NCBI Taxonomy" id="61149"/>
    <lineage>
        <taxon>Eukaryota</taxon>
        <taxon>Viridiplantae</taxon>
        <taxon>Streptophyta</taxon>
        <taxon>Embryophyta</taxon>
        <taxon>Tracheophyta</taxon>
        <taxon>Spermatophyta</taxon>
        <taxon>Magnoliopsida</taxon>
        <taxon>eudicotyledons</taxon>
        <taxon>Gunneridae</taxon>
        <taxon>Pentapetalae</taxon>
        <taxon>rosids</taxon>
        <taxon>fabids</taxon>
        <taxon>Malpighiales</taxon>
        <taxon>Rhizophoraceae</taxon>
        <taxon>Rhizophora</taxon>
    </lineage>
</organism>
<sequence length="62" mass="7137">MTKKAPQSTPNVYLQTIDVGRDSDPIFWVSRYITGRNIKQIICFPSISQNGHLCYILLFNFS</sequence>
<accession>A0A2P2NW31</accession>